<reference evidence="1" key="1">
    <citation type="submission" date="2019-10" db="EMBL/GenBank/DDBJ databases">
        <authorList>
            <consortium name="DOE Joint Genome Institute"/>
            <person name="Kuo A."/>
            <person name="Miyauchi S."/>
            <person name="Kiss E."/>
            <person name="Drula E."/>
            <person name="Kohler A."/>
            <person name="Sanchez-Garcia M."/>
            <person name="Andreopoulos B."/>
            <person name="Barry K.W."/>
            <person name="Bonito G."/>
            <person name="Buee M."/>
            <person name="Carver A."/>
            <person name="Chen C."/>
            <person name="Cichocki N."/>
            <person name="Clum A."/>
            <person name="Culley D."/>
            <person name="Crous P.W."/>
            <person name="Fauchery L."/>
            <person name="Girlanda M."/>
            <person name="Hayes R."/>
            <person name="Keri Z."/>
            <person name="LaButti K."/>
            <person name="Lipzen A."/>
            <person name="Lombard V."/>
            <person name="Magnuson J."/>
            <person name="Maillard F."/>
            <person name="Morin E."/>
            <person name="Murat C."/>
            <person name="Nolan M."/>
            <person name="Ohm R."/>
            <person name="Pangilinan J."/>
            <person name="Pereira M."/>
            <person name="Perotto S."/>
            <person name="Peter M."/>
            <person name="Riley R."/>
            <person name="Sitrit Y."/>
            <person name="Stielow B."/>
            <person name="Szollosi G."/>
            <person name="Zifcakova L."/>
            <person name="Stursova M."/>
            <person name="Spatafora J.W."/>
            <person name="Tedersoo L."/>
            <person name="Vaario L.-M."/>
            <person name="Yamada A."/>
            <person name="Yan M."/>
            <person name="Wang P."/>
            <person name="Xu J."/>
            <person name="Bruns T."/>
            <person name="Baldrian P."/>
            <person name="Vilgalys R."/>
            <person name="Henrissat B."/>
            <person name="Grigoriev I.V."/>
            <person name="Hibbett D."/>
            <person name="Nagy L.G."/>
            <person name="Martin F.M."/>
        </authorList>
    </citation>
    <scope>NUCLEOTIDE SEQUENCE</scope>
    <source>
        <strain evidence="1">BED1</strain>
    </source>
</reference>
<gene>
    <name evidence="1" type="ORF">L210DRAFT_3588089</name>
</gene>
<keyword evidence="2" id="KW-1185">Reference proteome</keyword>
<dbReference type="Proteomes" id="UP001194468">
    <property type="component" value="Unassembled WGS sequence"/>
</dbReference>
<proteinExistence type="predicted"/>
<accession>A0AAD4BAW0</accession>
<reference evidence="1" key="2">
    <citation type="journal article" date="2020" name="Nat. Commun.">
        <title>Large-scale genome sequencing of mycorrhizal fungi provides insights into the early evolution of symbiotic traits.</title>
        <authorList>
            <person name="Miyauchi S."/>
            <person name="Kiss E."/>
            <person name="Kuo A."/>
            <person name="Drula E."/>
            <person name="Kohler A."/>
            <person name="Sanchez-Garcia M."/>
            <person name="Morin E."/>
            <person name="Andreopoulos B."/>
            <person name="Barry K.W."/>
            <person name="Bonito G."/>
            <person name="Buee M."/>
            <person name="Carver A."/>
            <person name="Chen C."/>
            <person name="Cichocki N."/>
            <person name="Clum A."/>
            <person name="Culley D."/>
            <person name="Crous P.W."/>
            <person name="Fauchery L."/>
            <person name="Girlanda M."/>
            <person name="Hayes R.D."/>
            <person name="Keri Z."/>
            <person name="LaButti K."/>
            <person name="Lipzen A."/>
            <person name="Lombard V."/>
            <person name="Magnuson J."/>
            <person name="Maillard F."/>
            <person name="Murat C."/>
            <person name="Nolan M."/>
            <person name="Ohm R.A."/>
            <person name="Pangilinan J."/>
            <person name="Pereira M.F."/>
            <person name="Perotto S."/>
            <person name="Peter M."/>
            <person name="Pfister S."/>
            <person name="Riley R."/>
            <person name="Sitrit Y."/>
            <person name="Stielow J.B."/>
            <person name="Szollosi G."/>
            <person name="Zifcakova L."/>
            <person name="Stursova M."/>
            <person name="Spatafora J.W."/>
            <person name="Tedersoo L."/>
            <person name="Vaario L.M."/>
            <person name="Yamada A."/>
            <person name="Yan M."/>
            <person name="Wang P."/>
            <person name="Xu J."/>
            <person name="Bruns T."/>
            <person name="Baldrian P."/>
            <person name="Vilgalys R."/>
            <person name="Dunand C."/>
            <person name="Henrissat B."/>
            <person name="Grigoriev I.V."/>
            <person name="Hibbett D."/>
            <person name="Nagy L.G."/>
            <person name="Martin F.M."/>
        </authorList>
    </citation>
    <scope>NUCLEOTIDE SEQUENCE</scope>
    <source>
        <strain evidence="1">BED1</strain>
    </source>
</reference>
<evidence type="ECO:0000313" key="1">
    <source>
        <dbReference type="EMBL" id="KAF8415078.1"/>
    </source>
</evidence>
<dbReference type="EMBL" id="WHUW01000375">
    <property type="protein sequence ID" value="KAF8415078.1"/>
    <property type="molecule type" value="Genomic_DNA"/>
</dbReference>
<evidence type="ECO:0000313" key="2">
    <source>
        <dbReference type="Proteomes" id="UP001194468"/>
    </source>
</evidence>
<name>A0AAD4BAW0_BOLED</name>
<organism evidence="1 2">
    <name type="scientific">Boletus edulis BED1</name>
    <dbReference type="NCBI Taxonomy" id="1328754"/>
    <lineage>
        <taxon>Eukaryota</taxon>
        <taxon>Fungi</taxon>
        <taxon>Dikarya</taxon>
        <taxon>Basidiomycota</taxon>
        <taxon>Agaricomycotina</taxon>
        <taxon>Agaricomycetes</taxon>
        <taxon>Agaricomycetidae</taxon>
        <taxon>Boletales</taxon>
        <taxon>Boletineae</taxon>
        <taxon>Boletaceae</taxon>
        <taxon>Boletoideae</taxon>
        <taxon>Boletus</taxon>
    </lineage>
</organism>
<dbReference type="AlphaFoldDB" id="A0AAD4BAW0"/>
<comment type="caution">
    <text evidence="1">The sequence shown here is derived from an EMBL/GenBank/DDBJ whole genome shotgun (WGS) entry which is preliminary data.</text>
</comment>
<protein>
    <submittedName>
        <fullName evidence="1">Uncharacterized protein</fullName>
    </submittedName>
</protein>
<sequence>MTGSIDLYGLLRSLFEDLVIIEEAFERLLLDDRVFSCLGVPTCLWRRIGEKTRETANTASWSASTGI</sequence>